<dbReference type="HAMAP" id="MF_00178">
    <property type="entry name" value="Lumazine_synth"/>
    <property type="match status" value="1"/>
</dbReference>
<comment type="pathway">
    <text evidence="1">Cofactor biosynthesis; riboflavin biosynthesis; riboflavin from 2-hydroxy-3-oxobutyl phosphate and 5-amino-6-(D-ribitylamino)uracil: step 1/2.</text>
</comment>
<comment type="catalytic activity">
    <reaction evidence="6">
        <text>(2S)-2-hydroxy-3-oxobutyl phosphate + 5-amino-6-(D-ribitylamino)uracil = 6,7-dimethyl-8-(1-D-ribityl)lumazine + phosphate + 2 H2O + H(+)</text>
        <dbReference type="Rhea" id="RHEA:26152"/>
        <dbReference type="ChEBI" id="CHEBI:15377"/>
        <dbReference type="ChEBI" id="CHEBI:15378"/>
        <dbReference type="ChEBI" id="CHEBI:15934"/>
        <dbReference type="ChEBI" id="CHEBI:43474"/>
        <dbReference type="ChEBI" id="CHEBI:58201"/>
        <dbReference type="ChEBI" id="CHEBI:58830"/>
        <dbReference type="EC" id="2.5.1.78"/>
    </reaction>
</comment>
<protein>
    <recommendedName>
        <fullName evidence="3">6,7-dimethyl-8-ribityllumazine synthase</fullName>
        <ecNumber evidence="3">2.5.1.78</ecNumber>
    </recommendedName>
</protein>
<evidence type="ECO:0000256" key="5">
    <source>
        <dbReference type="ARBA" id="ARBA00022679"/>
    </source>
</evidence>
<name>A0A6J6F649_9ZZZZ</name>
<dbReference type="AlphaFoldDB" id="A0A6J6F649"/>
<evidence type="ECO:0000256" key="3">
    <source>
        <dbReference type="ARBA" id="ARBA00012664"/>
    </source>
</evidence>
<proteinExistence type="inferred from homology"/>
<evidence type="ECO:0000256" key="4">
    <source>
        <dbReference type="ARBA" id="ARBA00022619"/>
    </source>
</evidence>
<dbReference type="Pfam" id="PF00885">
    <property type="entry name" value="DMRL_synthase"/>
    <property type="match status" value="1"/>
</dbReference>
<dbReference type="PANTHER" id="PTHR21058:SF0">
    <property type="entry name" value="6,7-DIMETHYL-8-RIBITYLLUMAZINE SYNTHASE"/>
    <property type="match status" value="1"/>
</dbReference>
<dbReference type="GO" id="GO:0009231">
    <property type="term" value="P:riboflavin biosynthetic process"/>
    <property type="evidence" value="ECO:0007669"/>
    <property type="project" value="UniProtKB-UniPathway"/>
</dbReference>
<dbReference type="GO" id="GO:0000906">
    <property type="term" value="F:6,7-dimethyl-8-ribityllumazine synthase activity"/>
    <property type="evidence" value="ECO:0007669"/>
    <property type="project" value="UniProtKB-EC"/>
</dbReference>
<evidence type="ECO:0000256" key="1">
    <source>
        <dbReference type="ARBA" id="ARBA00004917"/>
    </source>
</evidence>
<dbReference type="SUPFAM" id="SSF52121">
    <property type="entry name" value="Lumazine synthase"/>
    <property type="match status" value="1"/>
</dbReference>
<dbReference type="InterPro" id="IPR036467">
    <property type="entry name" value="LS/RS_sf"/>
</dbReference>
<organism evidence="7">
    <name type="scientific">freshwater metagenome</name>
    <dbReference type="NCBI Taxonomy" id="449393"/>
    <lineage>
        <taxon>unclassified sequences</taxon>
        <taxon>metagenomes</taxon>
        <taxon>ecological metagenomes</taxon>
    </lineage>
</organism>
<evidence type="ECO:0000256" key="6">
    <source>
        <dbReference type="ARBA" id="ARBA00048785"/>
    </source>
</evidence>
<dbReference type="InterPro" id="IPR002180">
    <property type="entry name" value="LS/RS"/>
</dbReference>
<keyword evidence="5" id="KW-0808">Transferase</keyword>
<dbReference type="UniPathway" id="UPA00275">
    <property type="reaction ID" value="UER00404"/>
</dbReference>
<accession>A0A6J6F649</accession>
<comment type="similarity">
    <text evidence="2">Belongs to the DMRL synthase family.</text>
</comment>
<keyword evidence="4" id="KW-0686">Riboflavin biosynthesis</keyword>
<evidence type="ECO:0000313" key="7">
    <source>
        <dbReference type="EMBL" id="CAB4583065.1"/>
    </source>
</evidence>
<dbReference type="NCBIfam" id="TIGR00114">
    <property type="entry name" value="lumazine-synth"/>
    <property type="match status" value="1"/>
</dbReference>
<sequence length="155" mass="16181">MSGSSPKIGALDGSQLKASIVTSSWHPDICDALVSGAKKALDEAGCKNVSVHKVAGSFEIPLAAQKLLDAGSDLVIAVGLILKGDTPHFDYVCQGVTSGVMQVSLTRNKPIGFGVLMCDNLDQAYERSGLSEVQENKGFDAAIAALNLAIEYKSI</sequence>
<dbReference type="InterPro" id="IPR034964">
    <property type="entry name" value="LS"/>
</dbReference>
<evidence type="ECO:0000313" key="8">
    <source>
        <dbReference type="EMBL" id="CAB4856658.1"/>
    </source>
</evidence>
<dbReference type="EMBL" id="CAFBLG010000009">
    <property type="protein sequence ID" value="CAB4856658.1"/>
    <property type="molecule type" value="Genomic_DNA"/>
</dbReference>
<dbReference type="EMBL" id="CAEZUC010000005">
    <property type="protein sequence ID" value="CAB4583065.1"/>
    <property type="molecule type" value="Genomic_DNA"/>
</dbReference>
<dbReference type="CDD" id="cd09209">
    <property type="entry name" value="Lumazine_synthase-I"/>
    <property type="match status" value="1"/>
</dbReference>
<dbReference type="GO" id="GO:0005829">
    <property type="term" value="C:cytosol"/>
    <property type="evidence" value="ECO:0007669"/>
    <property type="project" value="TreeGrafter"/>
</dbReference>
<dbReference type="Gene3D" id="3.40.50.960">
    <property type="entry name" value="Lumazine/riboflavin synthase"/>
    <property type="match status" value="1"/>
</dbReference>
<gene>
    <name evidence="7" type="ORF">UFOPK1776_00123</name>
    <name evidence="8" type="ORF">UFOPK3295_00201</name>
</gene>
<reference evidence="7" key="1">
    <citation type="submission" date="2020-05" db="EMBL/GenBank/DDBJ databases">
        <authorList>
            <person name="Chiriac C."/>
            <person name="Salcher M."/>
            <person name="Ghai R."/>
            <person name="Kavagutti S V."/>
        </authorList>
    </citation>
    <scope>NUCLEOTIDE SEQUENCE</scope>
</reference>
<dbReference type="GO" id="GO:0009349">
    <property type="term" value="C:riboflavin synthase complex"/>
    <property type="evidence" value="ECO:0007669"/>
    <property type="project" value="InterPro"/>
</dbReference>
<dbReference type="EC" id="2.5.1.78" evidence="3"/>
<dbReference type="PANTHER" id="PTHR21058">
    <property type="entry name" value="6,7-DIMETHYL-8-RIBITYLLUMAZINE SYNTHASE DMRL SYNTHASE LUMAZINE SYNTHASE"/>
    <property type="match status" value="1"/>
</dbReference>
<evidence type="ECO:0000256" key="2">
    <source>
        <dbReference type="ARBA" id="ARBA00007424"/>
    </source>
</evidence>